<evidence type="ECO:0000313" key="4">
    <source>
        <dbReference type="Proteomes" id="UP001374579"/>
    </source>
</evidence>
<dbReference type="PANTHER" id="PTHR11188:SF17">
    <property type="entry name" value="FI21816P1"/>
    <property type="match status" value="1"/>
</dbReference>
<organism evidence="3 4">
    <name type="scientific">Littorina saxatilis</name>
    <dbReference type="NCBI Taxonomy" id="31220"/>
    <lineage>
        <taxon>Eukaryota</taxon>
        <taxon>Metazoa</taxon>
        <taxon>Spiralia</taxon>
        <taxon>Lophotrochozoa</taxon>
        <taxon>Mollusca</taxon>
        <taxon>Gastropoda</taxon>
        <taxon>Caenogastropoda</taxon>
        <taxon>Littorinimorpha</taxon>
        <taxon>Littorinoidea</taxon>
        <taxon>Littorinidae</taxon>
        <taxon>Littorina</taxon>
    </lineage>
</organism>
<accession>A0AAN9C2T1</accession>
<feature type="domain" description="Arrestin C-terminal-like" evidence="2">
    <location>
        <begin position="192"/>
        <end position="329"/>
    </location>
</feature>
<comment type="caution">
    <text evidence="3">The sequence shown here is derived from an EMBL/GenBank/DDBJ whole genome shotgun (WGS) entry which is preliminary data.</text>
</comment>
<dbReference type="SUPFAM" id="SSF81296">
    <property type="entry name" value="E set domains"/>
    <property type="match status" value="1"/>
</dbReference>
<sequence length="354" mass="39019">MTKTRMEITAAPGRVVRPGHQITCCVRVVTDRPIQVNHGVVRLEGEARSVPFDVYRLAANSGNMVVSLYERHAVVQRYGYQPFAFRHRAADNPSPLILQGGSSWDGMVITIPSPAPDTWRGNRGHNGSVKYRVVAELRYNSLDVNQRPVGMEKRLLEEVEVVVRNVADVRDFCLDENAADRTEKLVRGMWGSSGLVKCELFLPLRTFVLGDAIPADVHIVNRSPRAIRHASLALFQEMTFTDSISPSRPGSVSYTVTDELHELSLLRVEPGGSFHRTVAGLMAPAYGLTSGSFRGSSCISVRFFVQLKVKWFFGSLKSSVNIILGSTRSSEKNGTPSTGEGKFPDLGCRSEAEV</sequence>
<evidence type="ECO:0000259" key="2">
    <source>
        <dbReference type="SMART" id="SM01017"/>
    </source>
</evidence>
<dbReference type="SMART" id="SM01017">
    <property type="entry name" value="Arrestin_C"/>
    <property type="match status" value="1"/>
</dbReference>
<dbReference type="InterPro" id="IPR050357">
    <property type="entry name" value="Arrestin_domain-protein"/>
</dbReference>
<dbReference type="InterPro" id="IPR014756">
    <property type="entry name" value="Ig_E-set"/>
</dbReference>
<keyword evidence="4" id="KW-1185">Reference proteome</keyword>
<dbReference type="Gene3D" id="2.60.40.640">
    <property type="match status" value="2"/>
</dbReference>
<dbReference type="Pfam" id="PF02752">
    <property type="entry name" value="Arrestin_C"/>
    <property type="match status" value="1"/>
</dbReference>
<evidence type="ECO:0000256" key="1">
    <source>
        <dbReference type="SAM" id="MobiDB-lite"/>
    </source>
</evidence>
<name>A0AAN9C2T1_9CAEN</name>
<dbReference type="InterPro" id="IPR014752">
    <property type="entry name" value="Arrestin-like_C"/>
</dbReference>
<reference evidence="3 4" key="1">
    <citation type="submission" date="2024-02" db="EMBL/GenBank/DDBJ databases">
        <title>Chromosome-scale genome assembly of the rough periwinkle Littorina saxatilis.</title>
        <authorList>
            <person name="De Jode A."/>
            <person name="Faria R."/>
            <person name="Formenti G."/>
            <person name="Sims Y."/>
            <person name="Smith T.P."/>
            <person name="Tracey A."/>
            <person name="Wood J.M.D."/>
            <person name="Zagrodzka Z.B."/>
            <person name="Johannesson K."/>
            <person name="Butlin R.K."/>
            <person name="Leder E.H."/>
        </authorList>
    </citation>
    <scope>NUCLEOTIDE SEQUENCE [LARGE SCALE GENOMIC DNA]</scope>
    <source>
        <strain evidence="3">Snail1</strain>
        <tissue evidence="3">Muscle</tissue>
    </source>
</reference>
<dbReference type="GO" id="GO:0015031">
    <property type="term" value="P:protein transport"/>
    <property type="evidence" value="ECO:0007669"/>
    <property type="project" value="TreeGrafter"/>
</dbReference>
<dbReference type="GO" id="GO:0005737">
    <property type="term" value="C:cytoplasm"/>
    <property type="evidence" value="ECO:0007669"/>
    <property type="project" value="TreeGrafter"/>
</dbReference>
<dbReference type="Proteomes" id="UP001374579">
    <property type="component" value="Unassembled WGS sequence"/>
</dbReference>
<proteinExistence type="predicted"/>
<evidence type="ECO:0000313" key="3">
    <source>
        <dbReference type="EMBL" id="KAK7116453.1"/>
    </source>
</evidence>
<feature type="compositionally biased region" description="Polar residues" evidence="1">
    <location>
        <begin position="327"/>
        <end position="338"/>
    </location>
</feature>
<feature type="region of interest" description="Disordered" evidence="1">
    <location>
        <begin position="327"/>
        <end position="354"/>
    </location>
</feature>
<dbReference type="AlphaFoldDB" id="A0AAN9C2T1"/>
<dbReference type="EMBL" id="JBAMIC010000001">
    <property type="protein sequence ID" value="KAK7116453.1"/>
    <property type="molecule type" value="Genomic_DNA"/>
</dbReference>
<gene>
    <name evidence="3" type="ORF">V1264_002131</name>
</gene>
<protein>
    <recommendedName>
        <fullName evidence="2">Arrestin C-terminal-like domain-containing protein</fullName>
    </recommendedName>
</protein>
<dbReference type="PANTHER" id="PTHR11188">
    <property type="entry name" value="ARRESTIN DOMAIN CONTAINING PROTEIN"/>
    <property type="match status" value="1"/>
</dbReference>
<dbReference type="InterPro" id="IPR011022">
    <property type="entry name" value="Arrestin_C-like"/>
</dbReference>